<protein>
    <submittedName>
        <fullName evidence="1">Uncharacterized protein</fullName>
    </submittedName>
</protein>
<dbReference type="AlphaFoldDB" id="A0A226D5F3"/>
<organism evidence="1 2">
    <name type="scientific">Folsomia candida</name>
    <name type="common">Springtail</name>
    <dbReference type="NCBI Taxonomy" id="158441"/>
    <lineage>
        <taxon>Eukaryota</taxon>
        <taxon>Metazoa</taxon>
        <taxon>Ecdysozoa</taxon>
        <taxon>Arthropoda</taxon>
        <taxon>Hexapoda</taxon>
        <taxon>Collembola</taxon>
        <taxon>Entomobryomorpha</taxon>
        <taxon>Isotomoidea</taxon>
        <taxon>Isotomidae</taxon>
        <taxon>Proisotominae</taxon>
        <taxon>Folsomia</taxon>
    </lineage>
</organism>
<evidence type="ECO:0000313" key="1">
    <source>
        <dbReference type="EMBL" id="OXA40104.1"/>
    </source>
</evidence>
<name>A0A226D5F3_FOLCA</name>
<keyword evidence="2" id="KW-1185">Reference proteome</keyword>
<gene>
    <name evidence="1" type="ORF">Fcan01_25163</name>
</gene>
<dbReference type="EMBL" id="LNIX01000035">
    <property type="protein sequence ID" value="OXA40104.1"/>
    <property type="molecule type" value="Genomic_DNA"/>
</dbReference>
<comment type="caution">
    <text evidence="1">The sequence shown here is derived from an EMBL/GenBank/DDBJ whole genome shotgun (WGS) entry which is preliminary data.</text>
</comment>
<dbReference type="Proteomes" id="UP000198287">
    <property type="component" value="Unassembled WGS sequence"/>
</dbReference>
<proteinExistence type="predicted"/>
<reference evidence="1 2" key="1">
    <citation type="submission" date="2015-12" db="EMBL/GenBank/DDBJ databases">
        <title>The genome of Folsomia candida.</title>
        <authorList>
            <person name="Faddeeva A."/>
            <person name="Derks M.F."/>
            <person name="Anvar Y."/>
            <person name="Smit S."/>
            <person name="Van Straalen N."/>
            <person name="Roelofs D."/>
        </authorList>
    </citation>
    <scope>NUCLEOTIDE SEQUENCE [LARGE SCALE GENOMIC DNA]</scope>
    <source>
        <strain evidence="1 2">VU population</strain>
        <tissue evidence="1">Whole body</tissue>
    </source>
</reference>
<sequence>MAKKSSIKSEFITNEDKHAFEDNIIRLVEPHIWEIKNLDFKNKSKRQNTFVTIGEKLNKPGTDLQNDFELGEIGYGIVASQPSTEDAEVLGPFLLNKDANSVTATSSSAATKEKVVPRPHMKFSGKRKLEPFEEEMLKFVKDGGDKKEDQFDIFGKMVASKLRRMHESDSRLESRCELKIHEIIYDSETEFL</sequence>
<accession>A0A226D5F3</accession>
<evidence type="ECO:0000313" key="2">
    <source>
        <dbReference type="Proteomes" id="UP000198287"/>
    </source>
</evidence>
<dbReference type="OrthoDB" id="5984255at2759"/>